<name>A0A849A992_9ACTN</name>
<keyword evidence="10" id="KW-1185">Reference proteome</keyword>
<evidence type="ECO:0000256" key="1">
    <source>
        <dbReference type="ARBA" id="ARBA00004635"/>
    </source>
</evidence>
<gene>
    <name evidence="9" type="ORF">HKD39_07975</name>
</gene>
<sequence>MPVNNPDQNTPDQNDRDQNNPDKHEAGRPGDPTAPDPAASTGRASANSSTTATALPPKPKPSRNRLIALATVAVLVVAGVVTTLALTLGRGDSSAAGRSTVKIGTTEASSPYWPVLQKLAADKGIDIELVNFSDYTQANPALRQGQIDLNLFQHLLYLANYNVENNDTLTPIGSTLVVPLSLYSRKHTALQQIPAGGTIAIPQDATNQARALLVLQQAGLLKLKGGGSVLSTPADIDTAASKVTVTPVDAAQTVAALPGVDGAIVNNNFASVAKLDPKSALFSDDPAKPAAEPYINAFVARAADKDNPTYRTVAELYYSPEVQQAVTTESKGTAVLVKRPAADLQKIEADLEKQVQSA</sequence>
<evidence type="ECO:0000313" key="10">
    <source>
        <dbReference type="Proteomes" id="UP000562984"/>
    </source>
</evidence>
<comment type="subcellular location">
    <subcellularLocation>
        <location evidence="1">Membrane</location>
        <topology evidence="1">Lipid-anchor</topology>
    </subcellularLocation>
</comment>
<dbReference type="Proteomes" id="UP000562984">
    <property type="component" value="Unassembled WGS sequence"/>
</dbReference>
<evidence type="ECO:0000313" key="9">
    <source>
        <dbReference type="EMBL" id="NNG35651.1"/>
    </source>
</evidence>
<evidence type="ECO:0000256" key="3">
    <source>
        <dbReference type="ARBA" id="ARBA00022729"/>
    </source>
</evidence>
<feature type="compositionally biased region" description="Low complexity" evidence="7">
    <location>
        <begin position="1"/>
        <end position="12"/>
    </location>
</feature>
<keyword evidence="3" id="KW-0732">Signal</keyword>
<evidence type="ECO:0000256" key="2">
    <source>
        <dbReference type="ARBA" id="ARBA00008973"/>
    </source>
</evidence>
<dbReference type="Gene3D" id="3.40.190.10">
    <property type="entry name" value="Periplasmic binding protein-like II"/>
    <property type="match status" value="2"/>
</dbReference>
<dbReference type="InterPro" id="IPR004872">
    <property type="entry name" value="Lipoprotein_NlpA"/>
</dbReference>
<evidence type="ECO:0000256" key="4">
    <source>
        <dbReference type="ARBA" id="ARBA00023136"/>
    </source>
</evidence>
<dbReference type="AlphaFoldDB" id="A0A849A992"/>
<feature type="region of interest" description="Disordered" evidence="7">
    <location>
        <begin position="1"/>
        <end position="62"/>
    </location>
</feature>
<dbReference type="RefSeq" id="WP_171199308.1">
    <property type="nucleotide sequence ID" value="NZ_JABEND010000003.1"/>
</dbReference>
<evidence type="ECO:0000256" key="6">
    <source>
        <dbReference type="ARBA" id="ARBA00023288"/>
    </source>
</evidence>
<dbReference type="PANTHER" id="PTHR30429:SF3">
    <property type="entry name" value="LIPOPROTEIN"/>
    <property type="match status" value="1"/>
</dbReference>
<dbReference type="Pfam" id="PF03180">
    <property type="entry name" value="Lipoprotein_9"/>
    <property type="match status" value="1"/>
</dbReference>
<keyword evidence="5" id="KW-0564">Palmitate</keyword>
<dbReference type="GO" id="GO:0016020">
    <property type="term" value="C:membrane"/>
    <property type="evidence" value="ECO:0007669"/>
    <property type="project" value="UniProtKB-SubCell"/>
</dbReference>
<keyword evidence="8" id="KW-0812">Transmembrane</keyword>
<proteinExistence type="inferred from homology"/>
<dbReference type="SUPFAM" id="SSF53850">
    <property type="entry name" value="Periplasmic binding protein-like II"/>
    <property type="match status" value="1"/>
</dbReference>
<reference evidence="9 10" key="1">
    <citation type="submission" date="2020-05" db="EMBL/GenBank/DDBJ databases">
        <title>Nakamurella sp. DB0629 isolated from air conditioner.</title>
        <authorList>
            <person name="Kim D.H."/>
            <person name="Kim D.-U."/>
        </authorList>
    </citation>
    <scope>NUCLEOTIDE SEQUENCE [LARGE SCALE GENOMIC DNA]</scope>
    <source>
        <strain evidence="9 10">DB0629</strain>
    </source>
</reference>
<feature type="compositionally biased region" description="Low complexity" evidence="7">
    <location>
        <begin position="38"/>
        <end position="55"/>
    </location>
</feature>
<dbReference type="EMBL" id="JABEND010000003">
    <property type="protein sequence ID" value="NNG35651.1"/>
    <property type="molecule type" value="Genomic_DNA"/>
</dbReference>
<evidence type="ECO:0000256" key="7">
    <source>
        <dbReference type="SAM" id="MobiDB-lite"/>
    </source>
</evidence>
<comment type="caution">
    <text evidence="9">The sequence shown here is derived from an EMBL/GenBank/DDBJ whole genome shotgun (WGS) entry which is preliminary data.</text>
</comment>
<comment type="similarity">
    <text evidence="2">Belongs to the NlpA lipoprotein family.</text>
</comment>
<protein>
    <submittedName>
        <fullName evidence="9">Methionine ABC transporter substrate-binding protein</fullName>
    </submittedName>
</protein>
<organism evidence="9 10">
    <name type="scientific">Nakamurella aerolata</name>
    <dbReference type="NCBI Taxonomy" id="1656892"/>
    <lineage>
        <taxon>Bacteria</taxon>
        <taxon>Bacillati</taxon>
        <taxon>Actinomycetota</taxon>
        <taxon>Actinomycetes</taxon>
        <taxon>Nakamurellales</taxon>
        <taxon>Nakamurellaceae</taxon>
        <taxon>Nakamurella</taxon>
    </lineage>
</organism>
<dbReference type="PANTHER" id="PTHR30429">
    <property type="entry name" value="D-METHIONINE-BINDING LIPOPROTEIN METQ"/>
    <property type="match status" value="1"/>
</dbReference>
<keyword evidence="8" id="KW-1133">Transmembrane helix</keyword>
<feature type="compositionally biased region" description="Basic and acidic residues" evidence="7">
    <location>
        <begin position="13"/>
        <end position="28"/>
    </location>
</feature>
<accession>A0A849A992</accession>
<evidence type="ECO:0000256" key="8">
    <source>
        <dbReference type="SAM" id="Phobius"/>
    </source>
</evidence>
<keyword evidence="4 8" id="KW-0472">Membrane</keyword>
<evidence type="ECO:0000256" key="5">
    <source>
        <dbReference type="ARBA" id="ARBA00023139"/>
    </source>
</evidence>
<keyword evidence="6" id="KW-0449">Lipoprotein</keyword>
<feature type="transmembrane region" description="Helical" evidence="8">
    <location>
        <begin position="66"/>
        <end position="88"/>
    </location>
</feature>